<evidence type="ECO:0000313" key="3">
    <source>
        <dbReference type="Proteomes" id="UP000214365"/>
    </source>
</evidence>
<proteinExistence type="predicted"/>
<keyword evidence="3" id="KW-1185">Reference proteome</keyword>
<dbReference type="SUPFAM" id="SSF53474">
    <property type="entry name" value="alpha/beta-Hydrolases"/>
    <property type="match status" value="1"/>
</dbReference>
<evidence type="ECO:0000313" key="2">
    <source>
        <dbReference type="EMBL" id="OKL58919.1"/>
    </source>
</evidence>
<name>A0A225ATJ4_TALAT</name>
<dbReference type="GeneID" id="31005242"/>
<organism evidence="2 3">
    <name type="scientific">Talaromyces atroroseus</name>
    <dbReference type="NCBI Taxonomy" id="1441469"/>
    <lineage>
        <taxon>Eukaryota</taxon>
        <taxon>Fungi</taxon>
        <taxon>Dikarya</taxon>
        <taxon>Ascomycota</taxon>
        <taxon>Pezizomycotina</taxon>
        <taxon>Eurotiomycetes</taxon>
        <taxon>Eurotiomycetidae</taxon>
        <taxon>Eurotiales</taxon>
        <taxon>Trichocomaceae</taxon>
        <taxon>Talaromyces</taxon>
        <taxon>Talaromyces sect. Trachyspermi</taxon>
    </lineage>
</organism>
<sequence length="310" mass="34318">MQSFKISLSNGANVAGIHNIPPRSASALTHRPLIIGLHGSTYDCHYFDTDNAHTALIASSAFGVPFVSIDRPGYGGTTSFLPVSENSSFPEETGIWLHRYILPALWSEFGVRNSCNCIVLLCHSLGSMGGIVAAATHAQDRESVYPLGGVIISGLADKLLEAMKENPVREPNVPPEYVLFPRDIKDNLMFPPQTVHPAILKHTDRLNCRSPFAEIESLRTQWLPTWRDQWASHVVAPLMFGLAERDCFFEGTEEHVRDCIAAFRNSVRADGSLIRHAPHCLELSYWSQGWYARCFGFAIECSTSYAAAIQ</sequence>
<dbReference type="EMBL" id="LFMY01000008">
    <property type="protein sequence ID" value="OKL58919.1"/>
    <property type="molecule type" value="Genomic_DNA"/>
</dbReference>
<dbReference type="Gene3D" id="3.40.50.1820">
    <property type="entry name" value="alpha/beta hydrolase"/>
    <property type="match status" value="1"/>
</dbReference>
<dbReference type="InterPro" id="IPR000073">
    <property type="entry name" value="AB_hydrolase_1"/>
</dbReference>
<feature type="domain" description="AB hydrolase-1" evidence="1">
    <location>
        <begin position="37"/>
        <end position="239"/>
    </location>
</feature>
<dbReference type="STRING" id="1441469.A0A225ATJ4"/>
<reference evidence="2 3" key="1">
    <citation type="submission" date="2015-06" db="EMBL/GenBank/DDBJ databases">
        <title>Talaromyces atroroseus IBT 11181 draft genome.</title>
        <authorList>
            <person name="Rasmussen K.B."/>
            <person name="Rasmussen S."/>
            <person name="Petersen B."/>
            <person name="Sicheritz-Ponten T."/>
            <person name="Mortensen U.H."/>
            <person name="Thrane U."/>
        </authorList>
    </citation>
    <scope>NUCLEOTIDE SEQUENCE [LARGE SCALE GENOMIC DNA]</scope>
    <source>
        <strain evidence="2 3">IBT 11181</strain>
    </source>
</reference>
<protein>
    <recommendedName>
        <fullName evidence="1">AB hydrolase-1 domain-containing protein</fullName>
    </recommendedName>
</protein>
<gene>
    <name evidence="2" type="ORF">UA08_05486</name>
</gene>
<evidence type="ECO:0000259" key="1">
    <source>
        <dbReference type="Pfam" id="PF12697"/>
    </source>
</evidence>
<dbReference type="RefSeq" id="XP_020119040.1">
    <property type="nucleotide sequence ID" value="XM_020268061.1"/>
</dbReference>
<dbReference type="OrthoDB" id="5371334at2759"/>
<dbReference type="Proteomes" id="UP000214365">
    <property type="component" value="Unassembled WGS sequence"/>
</dbReference>
<dbReference type="Pfam" id="PF12697">
    <property type="entry name" value="Abhydrolase_6"/>
    <property type="match status" value="1"/>
</dbReference>
<accession>A0A225ATJ4</accession>
<dbReference type="AlphaFoldDB" id="A0A225ATJ4"/>
<dbReference type="InterPro" id="IPR029058">
    <property type="entry name" value="AB_hydrolase_fold"/>
</dbReference>
<comment type="caution">
    <text evidence="2">The sequence shown here is derived from an EMBL/GenBank/DDBJ whole genome shotgun (WGS) entry which is preliminary data.</text>
</comment>